<accession>A0A0F9GS04</accession>
<sequence>MSEKRLNFNIIVIGDGGVGKTYLIKQFTQVSFQNDYVKTI</sequence>
<dbReference type="Gene3D" id="3.40.50.300">
    <property type="entry name" value="P-loop containing nucleotide triphosphate hydrolases"/>
    <property type="match status" value="1"/>
</dbReference>
<dbReference type="PRINTS" id="PR00449">
    <property type="entry name" value="RASTRNSFRMNG"/>
</dbReference>
<organism evidence="1">
    <name type="scientific">marine sediment metagenome</name>
    <dbReference type="NCBI Taxonomy" id="412755"/>
    <lineage>
        <taxon>unclassified sequences</taxon>
        <taxon>metagenomes</taxon>
        <taxon>ecological metagenomes</taxon>
    </lineage>
</organism>
<dbReference type="InterPro" id="IPR027417">
    <property type="entry name" value="P-loop_NTPase"/>
</dbReference>
<protein>
    <submittedName>
        <fullName evidence="1">Uncharacterized protein</fullName>
    </submittedName>
</protein>
<name>A0A0F9GS04_9ZZZZ</name>
<dbReference type="EMBL" id="LAZR01017154">
    <property type="protein sequence ID" value="KKM01599.1"/>
    <property type="molecule type" value="Genomic_DNA"/>
</dbReference>
<reference evidence="1" key="1">
    <citation type="journal article" date="2015" name="Nature">
        <title>Complex archaea that bridge the gap between prokaryotes and eukaryotes.</title>
        <authorList>
            <person name="Spang A."/>
            <person name="Saw J.H."/>
            <person name="Jorgensen S.L."/>
            <person name="Zaremba-Niedzwiedzka K."/>
            <person name="Martijn J."/>
            <person name="Lind A.E."/>
            <person name="van Eijk R."/>
            <person name="Schleper C."/>
            <person name="Guy L."/>
            <person name="Ettema T.J."/>
        </authorList>
    </citation>
    <scope>NUCLEOTIDE SEQUENCE</scope>
</reference>
<dbReference type="SUPFAM" id="SSF52540">
    <property type="entry name" value="P-loop containing nucleoside triphosphate hydrolases"/>
    <property type="match status" value="1"/>
</dbReference>
<dbReference type="GO" id="GO:0005525">
    <property type="term" value="F:GTP binding"/>
    <property type="evidence" value="ECO:0007669"/>
    <property type="project" value="InterPro"/>
</dbReference>
<dbReference type="InterPro" id="IPR001806">
    <property type="entry name" value="Small_GTPase"/>
</dbReference>
<gene>
    <name evidence="1" type="ORF">LCGC14_1792830</name>
</gene>
<dbReference type="AlphaFoldDB" id="A0A0F9GS04"/>
<dbReference type="GO" id="GO:0003924">
    <property type="term" value="F:GTPase activity"/>
    <property type="evidence" value="ECO:0007669"/>
    <property type="project" value="InterPro"/>
</dbReference>
<dbReference type="Pfam" id="PF00071">
    <property type="entry name" value="Ras"/>
    <property type="match status" value="1"/>
</dbReference>
<proteinExistence type="predicted"/>
<comment type="caution">
    <text evidence="1">The sequence shown here is derived from an EMBL/GenBank/DDBJ whole genome shotgun (WGS) entry which is preliminary data.</text>
</comment>
<evidence type="ECO:0000313" key="1">
    <source>
        <dbReference type="EMBL" id="KKM01599.1"/>
    </source>
</evidence>